<protein>
    <recommendedName>
        <fullName evidence="3">Alpha/beta hydrolase fold-3 domain-containing protein</fullName>
    </recommendedName>
</protein>
<name>A0A0J7XIL6_9SPHN</name>
<evidence type="ECO:0000313" key="2">
    <source>
        <dbReference type="Proteomes" id="UP000052268"/>
    </source>
</evidence>
<reference evidence="1 2" key="1">
    <citation type="journal article" date="2015" name="G3 (Bethesda)">
        <title>Insights into Ongoing Evolution of the Hexachlorocyclohexane Catabolic Pathway from Comparative Genomics of Ten Sphingomonadaceae Strains.</title>
        <authorList>
            <person name="Pearce S.L."/>
            <person name="Oakeshott J.G."/>
            <person name="Pandey G."/>
        </authorList>
    </citation>
    <scope>NUCLEOTIDE SEQUENCE [LARGE SCALE GENOMIC DNA]</scope>
    <source>
        <strain evidence="1 2">LL02</strain>
    </source>
</reference>
<organism evidence="1 2">
    <name type="scientific">Novosphingobium barchaimii LL02</name>
    <dbReference type="NCBI Taxonomy" id="1114963"/>
    <lineage>
        <taxon>Bacteria</taxon>
        <taxon>Pseudomonadati</taxon>
        <taxon>Pseudomonadota</taxon>
        <taxon>Alphaproteobacteria</taxon>
        <taxon>Sphingomonadales</taxon>
        <taxon>Sphingomonadaceae</taxon>
        <taxon>Novosphingobium</taxon>
    </lineage>
</organism>
<dbReference type="RefSeq" id="WP_059153044.1">
    <property type="nucleotide sequence ID" value="NZ_KQ130457.1"/>
</dbReference>
<dbReference type="Proteomes" id="UP000052268">
    <property type="component" value="Unassembled WGS sequence"/>
</dbReference>
<comment type="caution">
    <text evidence="1">The sequence shown here is derived from an EMBL/GenBank/DDBJ whole genome shotgun (WGS) entry which is preliminary data.</text>
</comment>
<proteinExistence type="predicted"/>
<keyword evidence="2" id="KW-1185">Reference proteome</keyword>
<dbReference type="PATRIC" id="fig|1114963.3.peg.4053"/>
<evidence type="ECO:0000313" key="1">
    <source>
        <dbReference type="EMBL" id="KMS51871.1"/>
    </source>
</evidence>
<evidence type="ECO:0008006" key="3">
    <source>
        <dbReference type="Google" id="ProtNLM"/>
    </source>
</evidence>
<dbReference type="EMBL" id="JACU01000010">
    <property type="protein sequence ID" value="KMS51871.1"/>
    <property type="molecule type" value="Genomic_DNA"/>
</dbReference>
<dbReference type="OrthoDB" id="128186at2"/>
<accession>A0A0J7XIL6</accession>
<sequence>MSRHLVDPELAVGFDNPLTQDLSNETLPGYRTKLEAMVAAIPKPVSVELHVWPGAFHAFGVFDAHVARKARRVARTAIKGALHGGVSA</sequence>
<gene>
    <name evidence="1" type="ORF">V474_02180</name>
</gene>
<dbReference type="AlphaFoldDB" id="A0A0J7XIL6"/>